<dbReference type="InterPro" id="IPR011006">
    <property type="entry name" value="CheY-like_superfamily"/>
</dbReference>
<dbReference type="Gene3D" id="6.10.250.690">
    <property type="match status" value="1"/>
</dbReference>
<keyword evidence="13" id="KW-1185">Reference proteome</keyword>
<evidence type="ECO:0000256" key="2">
    <source>
        <dbReference type="ARBA" id="ARBA00022553"/>
    </source>
</evidence>
<evidence type="ECO:0000256" key="1">
    <source>
        <dbReference type="ARBA" id="ARBA00018672"/>
    </source>
</evidence>
<dbReference type="GO" id="GO:0032993">
    <property type="term" value="C:protein-DNA complex"/>
    <property type="evidence" value="ECO:0007669"/>
    <property type="project" value="TreeGrafter"/>
</dbReference>
<dbReference type="RefSeq" id="WP_271714516.1">
    <property type="nucleotide sequence ID" value="NZ_AP024169.1"/>
</dbReference>
<keyword evidence="5 9" id="KW-0238">DNA-binding</keyword>
<dbReference type="SUPFAM" id="SSF46894">
    <property type="entry name" value="C-terminal effector domain of the bipartite response regulators"/>
    <property type="match status" value="1"/>
</dbReference>
<dbReference type="Proteomes" id="UP000595897">
    <property type="component" value="Chromosome"/>
</dbReference>
<comment type="function">
    <text evidence="7">May play the central regulatory role in sporulation. It may be an element of the effector pathway responsible for the activation of sporulation genes in response to nutritional stress. Spo0A may act in concert with spo0H (a sigma factor) to control the expression of some genes that are critical to the sporulation process.</text>
</comment>
<dbReference type="InterPro" id="IPR001867">
    <property type="entry name" value="OmpR/PhoB-type_DNA-bd"/>
</dbReference>
<dbReference type="AlphaFoldDB" id="A0A7R7EI04"/>
<feature type="DNA-binding region" description="OmpR/PhoB-type" evidence="9">
    <location>
        <begin position="137"/>
        <end position="238"/>
    </location>
</feature>
<evidence type="ECO:0000313" key="12">
    <source>
        <dbReference type="EMBL" id="BCN29231.1"/>
    </source>
</evidence>
<evidence type="ECO:0000259" key="11">
    <source>
        <dbReference type="PROSITE" id="PS51755"/>
    </source>
</evidence>
<dbReference type="PANTHER" id="PTHR48111:SF52">
    <property type="entry name" value="TRANSCRIPTIONAL REGULATORY PROTEIN YVRH"/>
    <property type="match status" value="1"/>
</dbReference>
<dbReference type="InterPro" id="IPR001789">
    <property type="entry name" value="Sig_transdc_resp-reg_receiver"/>
</dbReference>
<evidence type="ECO:0000256" key="4">
    <source>
        <dbReference type="ARBA" id="ARBA00023015"/>
    </source>
</evidence>
<dbReference type="InterPro" id="IPR036388">
    <property type="entry name" value="WH-like_DNA-bd_sf"/>
</dbReference>
<dbReference type="SUPFAM" id="SSF52172">
    <property type="entry name" value="CheY-like"/>
    <property type="match status" value="1"/>
</dbReference>
<dbReference type="PROSITE" id="PS50110">
    <property type="entry name" value="RESPONSE_REGULATORY"/>
    <property type="match status" value="1"/>
</dbReference>
<feature type="modified residue" description="4-aspartylphosphate" evidence="8">
    <location>
        <position position="61"/>
    </location>
</feature>
<evidence type="ECO:0000256" key="9">
    <source>
        <dbReference type="PROSITE-ProRule" id="PRU01091"/>
    </source>
</evidence>
<dbReference type="Gene3D" id="1.10.10.10">
    <property type="entry name" value="Winged helix-like DNA-binding domain superfamily/Winged helix DNA-binding domain"/>
    <property type="match status" value="1"/>
</dbReference>
<dbReference type="FunFam" id="1.10.10.10:FF:000018">
    <property type="entry name" value="DNA-binding response regulator ResD"/>
    <property type="match status" value="1"/>
</dbReference>
<evidence type="ECO:0000256" key="8">
    <source>
        <dbReference type="PROSITE-ProRule" id="PRU00169"/>
    </source>
</evidence>
<dbReference type="EMBL" id="AP024169">
    <property type="protein sequence ID" value="BCN29231.1"/>
    <property type="molecule type" value="Genomic_DNA"/>
</dbReference>
<sequence>MTNEDTLNQAKILLVDDEQEITNLLRITLNKEGFHQVEEAFFVEQVFEKITKKEYDLIILDVILPDGNGLDLCKKIRECSQAPILFLTAKTSDLDKLTGFAMGADDYITKPFNPLEIVARIKVHLKRQFSMQKKIGKEYFSFQMDRFEVYEESGELFVKGERMDCPARELQLLIFLCQHPNHLFSRTQLYEHIWGEESFGDDNTVMVHIRRLREKIEKDPSNPEIIVTVRGLGYKLVK</sequence>
<feature type="domain" description="Response regulatory" evidence="10">
    <location>
        <begin position="11"/>
        <end position="125"/>
    </location>
</feature>
<gene>
    <name evidence="12" type="primary">mrsR2</name>
    <name evidence="12" type="ORF">bsdtb5_05260</name>
</gene>
<dbReference type="Pfam" id="PF00072">
    <property type="entry name" value="Response_reg"/>
    <property type="match status" value="1"/>
</dbReference>
<feature type="domain" description="OmpR/PhoB-type" evidence="11">
    <location>
        <begin position="137"/>
        <end position="238"/>
    </location>
</feature>
<accession>A0A7R7EI04</accession>
<dbReference type="SMART" id="SM00862">
    <property type="entry name" value="Trans_reg_C"/>
    <property type="match status" value="1"/>
</dbReference>
<keyword evidence="3" id="KW-0902">Two-component regulatory system</keyword>
<dbReference type="Pfam" id="PF00486">
    <property type="entry name" value="Trans_reg_C"/>
    <property type="match status" value="1"/>
</dbReference>
<dbReference type="GO" id="GO:0005829">
    <property type="term" value="C:cytosol"/>
    <property type="evidence" value="ECO:0007669"/>
    <property type="project" value="TreeGrafter"/>
</dbReference>
<dbReference type="GO" id="GO:0006355">
    <property type="term" value="P:regulation of DNA-templated transcription"/>
    <property type="evidence" value="ECO:0007669"/>
    <property type="project" value="InterPro"/>
</dbReference>
<keyword evidence="2 8" id="KW-0597">Phosphoprotein</keyword>
<dbReference type="InterPro" id="IPR039420">
    <property type="entry name" value="WalR-like"/>
</dbReference>
<reference evidence="12 13" key="1">
    <citation type="submission" date="2020-11" db="EMBL/GenBank/DDBJ databases">
        <title>Draft genome sequencing of a Lachnospiraceae strain isolated from anoxic soil subjected to BSD treatment.</title>
        <authorList>
            <person name="Uek A."/>
            <person name="Tonouchi A."/>
        </authorList>
    </citation>
    <scope>NUCLEOTIDE SEQUENCE [LARGE SCALE GENOMIC DNA]</scope>
    <source>
        <strain evidence="12 13">TB5</strain>
    </source>
</reference>
<dbReference type="KEGG" id="ahb:bsdtb5_05260"/>
<keyword evidence="6" id="KW-0804">Transcription</keyword>
<keyword evidence="4" id="KW-0805">Transcription regulation</keyword>
<evidence type="ECO:0000256" key="5">
    <source>
        <dbReference type="ARBA" id="ARBA00023125"/>
    </source>
</evidence>
<name>A0A7R7EI04_9FIRM</name>
<dbReference type="GO" id="GO:0000976">
    <property type="term" value="F:transcription cis-regulatory region binding"/>
    <property type="evidence" value="ECO:0007669"/>
    <property type="project" value="TreeGrafter"/>
</dbReference>
<evidence type="ECO:0000256" key="6">
    <source>
        <dbReference type="ARBA" id="ARBA00023163"/>
    </source>
</evidence>
<dbReference type="SMART" id="SM00448">
    <property type="entry name" value="REC"/>
    <property type="match status" value="1"/>
</dbReference>
<evidence type="ECO:0000256" key="3">
    <source>
        <dbReference type="ARBA" id="ARBA00023012"/>
    </source>
</evidence>
<evidence type="ECO:0000313" key="13">
    <source>
        <dbReference type="Proteomes" id="UP000595897"/>
    </source>
</evidence>
<dbReference type="CDD" id="cd00383">
    <property type="entry name" value="trans_reg_C"/>
    <property type="match status" value="1"/>
</dbReference>
<evidence type="ECO:0000256" key="7">
    <source>
        <dbReference type="ARBA" id="ARBA00024867"/>
    </source>
</evidence>
<dbReference type="InterPro" id="IPR016032">
    <property type="entry name" value="Sig_transdc_resp-reg_C-effctor"/>
</dbReference>
<dbReference type="GO" id="GO:0000156">
    <property type="term" value="F:phosphorelay response regulator activity"/>
    <property type="evidence" value="ECO:0007669"/>
    <property type="project" value="TreeGrafter"/>
</dbReference>
<dbReference type="Gene3D" id="3.40.50.2300">
    <property type="match status" value="1"/>
</dbReference>
<evidence type="ECO:0000259" key="10">
    <source>
        <dbReference type="PROSITE" id="PS50110"/>
    </source>
</evidence>
<organism evidence="12 13">
    <name type="scientific">Anaeromicropila herbilytica</name>
    <dbReference type="NCBI Taxonomy" id="2785025"/>
    <lineage>
        <taxon>Bacteria</taxon>
        <taxon>Bacillati</taxon>
        <taxon>Bacillota</taxon>
        <taxon>Clostridia</taxon>
        <taxon>Lachnospirales</taxon>
        <taxon>Lachnospiraceae</taxon>
        <taxon>Anaeromicropila</taxon>
    </lineage>
</organism>
<protein>
    <recommendedName>
        <fullName evidence="1">Stage 0 sporulation protein A homolog</fullName>
    </recommendedName>
</protein>
<proteinExistence type="predicted"/>
<dbReference type="CDD" id="cd17574">
    <property type="entry name" value="REC_OmpR"/>
    <property type="match status" value="1"/>
</dbReference>
<dbReference type="PANTHER" id="PTHR48111">
    <property type="entry name" value="REGULATOR OF RPOS"/>
    <property type="match status" value="1"/>
</dbReference>
<dbReference type="PROSITE" id="PS51755">
    <property type="entry name" value="OMPR_PHOB"/>
    <property type="match status" value="1"/>
</dbReference>